<dbReference type="PROSITE" id="PS51257">
    <property type="entry name" value="PROKAR_LIPOPROTEIN"/>
    <property type="match status" value="1"/>
</dbReference>
<proteinExistence type="inferred from homology"/>
<evidence type="ECO:0000256" key="1">
    <source>
        <dbReference type="ARBA" id="ARBA00004442"/>
    </source>
</evidence>
<evidence type="ECO:0000313" key="10">
    <source>
        <dbReference type="Proteomes" id="UP001157915"/>
    </source>
</evidence>
<dbReference type="RefSeq" id="WP_283413442.1">
    <property type="nucleotide sequence ID" value="NZ_FXUA01000004.1"/>
</dbReference>
<keyword evidence="5" id="KW-0998">Cell outer membrane</keyword>
<evidence type="ECO:0000256" key="4">
    <source>
        <dbReference type="ARBA" id="ARBA00023136"/>
    </source>
</evidence>
<dbReference type="SUPFAM" id="SSF48452">
    <property type="entry name" value="TPR-like"/>
    <property type="match status" value="1"/>
</dbReference>
<protein>
    <submittedName>
        <fullName evidence="9">SusD family protein</fullName>
    </submittedName>
</protein>
<keyword evidence="3 6" id="KW-0732">Signal</keyword>
<sequence length="449" mass="50831">MKKKYSIVFIFLVLAVGTACDDYLDVKPDQSLVVPSTMEDIRLLLDNTTVLNKQPVLTLHGGDEYFVSDEGLPTLGLPEQGAYLWLDDLFQGDPAYDWSTPYQQVFYANVALDALEEIPYKDGVDYKTLRGEALFHRAHAYYHLLQEFAPPYQLGGENEQLLGIILKDSPDVNSKAERSTLEESYSRVLMDLTEAATLLPDFQLPKSRPTKAAALGMLARLKLCMFDYEGASDAAEEALEIYTERLDFNNIDVAANRPFVRFGEETVFYSELVTVTFIFSSEVFVDTTLIESYQPGDLRLQAYFDQVGENRYQERGRLTGNILSFGGLSTGELELMAAEGLAWIGEEEKAREYLNSLLSRRIKPESFIPVDAVGEDLVNEILLERKKELVGRGLRWTDLRRLNQYPEHSKKVERIVEGQLISLEPNSLNYVFPIPDEEIVLSGVKQNAR</sequence>
<evidence type="ECO:0000313" key="9">
    <source>
        <dbReference type="EMBL" id="SMP26328.1"/>
    </source>
</evidence>
<dbReference type="EMBL" id="FXUA01000004">
    <property type="protein sequence ID" value="SMP26328.1"/>
    <property type="molecule type" value="Genomic_DNA"/>
</dbReference>
<comment type="caution">
    <text evidence="9">The sequence shown here is derived from an EMBL/GenBank/DDBJ whole genome shotgun (WGS) entry which is preliminary data.</text>
</comment>
<evidence type="ECO:0000256" key="6">
    <source>
        <dbReference type="SAM" id="SignalP"/>
    </source>
</evidence>
<dbReference type="InterPro" id="IPR012944">
    <property type="entry name" value="SusD_RagB_dom"/>
</dbReference>
<dbReference type="Pfam" id="PF14322">
    <property type="entry name" value="SusD-like_3"/>
    <property type="match status" value="1"/>
</dbReference>
<feature type="chain" id="PRO_5045738593" evidence="6">
    <location>
        <begin position="22"/>
        <end position="449"/>
    </location>
</feature>
<dbReference type="Gene3D" id="1.25.40.390">
    <property type="match status" value="1"/>
</dbReference>
<evidence type="ECO:0000259" key="7">
    <source>
        <dbReference type="Pfam" id="PF07980"/>
    </source>
</evidence>
<dbReference type="Pfam" id="PF07980">
    <property type="entry name" value="SusD_RagB"/>
    <property type="match status" value="1"/>
</dbReference>
<dbReference type="Proteomes" id="UP001157915">
    <property type="component" value="Unassembled WGS sequence"/>
</dbReference>
<keyword evidence="10" id="KW-1185">Reference proteome</keyword>
<keyword evidence="4" id="KW-0472">Membrane</keyword>
<feature type="domain" description="RagB/SusD" evidence="7">
    <location>
        <begin position="332"/>
        <end position="445"/>
    </location>
</feature>
<accession>A0ABY1P4J8</accession>
<reference evidence="9 10" key="1">
    <citation type="submission" date="2017-05" db="EMBL/GenBank/DDBJ databases">
        <authorList>
            <person name="Varghese N."/>
            <person name="Submissions S."/>
        </authorList>
    </citation>
    <scope>NUCLEOTIDE SEQUENCE [LARGE SCALE GENOMIC DNA]</scope>
    <source>
        <strain evidence="9 10">DSM 15360</strain>
    </source>
</reference>
<feature type="domain" description="SusD-like N-terminal" evidence="8">
    <location>
        <begin position="22"/>
        <end position="223"/>
    </location>
</feature>
<evidence type="ECO:0000256" key="3">
    <source>
        <dbReference type="ARBA" id="ARBA00022729"/>
    </source>
</evidence>
<dbReference type="InterPro" id="IPR011990">
    <property type="entry name" value="TPR-like_helical_dom_sf"/>
</dbReference>
<name>A0ABY1P4J8_9BACT</name>
<gene>
    <name evidence="9" type="ORF">SAMN06265367_104352</name>
</gene>
<evidence type="ECO:0000256" key="2">
    <source>
        <dbReference type="ARBA" id="ARBA00006275"/>
    </source>
</evidence>
<comment type="similarity">
    <text evidence="2">Belongs to the SusD family.</text>
</comment>
<dbReference type="InterPro" id="IPR033985">
    <property type="entry name" value="SusD-like_N"/>
</dbReference>
<feature type="signal peptide" evidence="6">
    <location>
        <begin position="1"/>
        <end position="21"/>
    </location>
</feature>
<comment type="subcellular location">
    <subcellularLocation>
        <location evidence="1">Cell outer membrane</location>
    </subcellularLocation>
</comment>
<evidence type="ECO:0000256" key="5">
    <source>
        <dbReference type="ARBA" id="ARBA00023237"/>
    </source>
</evidence>
<organism evidence="9 10">
    <name type="scientific">Algoriphagus winogradskyi</name>
    <dbReference type="NCBI Taxonomy" id="237017"/>
    <lineage>
        <taxon>Bacteria</taxon>
        <taxon>Pseudomonadati</taxon>
        <taxon>Bacteroidota</taxon>
        <taxon>Cytophagia</taxon>
        <taxon>Cytophagales</taxon>
        <taxon>Cyclobacteriaceae</taxon>
        <taxon>Algoriphagus</taxon>
    </lineage>
</organism>
<evidence type="ECO:0000259" key="8">
    <source>
        <dbReference type="Pfam" id="PF14322"/>
    </source>
</evidence>